<evidence type="ECO:0000313" key="11">
    <source>
        <dbReference type="EMBL" id="CEP26587.1"/>
    </source>
</evidence>
<dbReference type="SUPFAM" id="SSF55874">
    <property type="entry name" value="ATPase domain of HSP90 chaperone/DNA topoisomerase II/histidine kinase"/>
    <property type="match status" value="1"/>
</dbReference>
<dbReference type="Pfam" id="PF07730">
    <property type="entry name" value="HisKA_3"/>
    <property type="match status" value="1"/>
</dbReference>
<keyword evidence="4" id="KW-0808">Transferase</keyword>
<evidence type="ECO:0000256" key="1">
    <source>
        <dbReference type="ARBA" id="ARBA00000085"/>
    </source>
</evidence>
<gene>
    <name evidence="11" type="ORF">PFCIRM138_08365</name>
</gene>
<keyword evidence="8" id="KW-0902">Two-component regulatory system</keyword>
<evidence type="ECO:0000256" key="4">
    <source>
        <dbReference type="ARBA" id="ARBA00022679"/>
    </source>
</evidence>
<dbReference type="KEGG" id="pfre:RM25_1698"/>
<reference evidence="11" key="1">
    <citation type="submission" date="2014-08" db="EMBL/GenBank/DDBJ databases">
        <authorList>
            <person name="Falentin Helene"/>
        </authorList>
    </citation>
    <scope>NUCLEOTIDE SEQUENCE</scope>
</reference>
<keyword evidence="7" id="KW-0067">ATP-binding</keyword>
<dbReference type="AlphaFoldDB" id="A0A0B7NZR4"/>
<dbReference type="EMBL" id="LM676415">
    <property type="protein sequence ID" value="CEP26587.1"/>
    <property type="molecule type" value="Genomic_DNA"/>
</dbReference>
<dbReference type="SMART" id="SM00387">
    <property type="entry name" value="HATPase_c"/>
    <property type="match status" value="1"/>
</dbReference>
<evidence type="ECO:0000256" key="7">
    <source>
        <dbReference type="ARBA" id="ARBA00022840"/>
    </source>
</evidence>
<evidence type="ECO:0000256" key="2">
    <source>
        <dbReference type="ARBA" id="ARBA00012438"/>
    </source>
</evidence>
<evidence type="ECO:0000256" key="6">
    <source>
        <dbReference type="ARBA" id="ARBA00022777"/>
    </source>
</evidence>
<sequence length="316" mass="34036">MSLQRRIWAMGVGAFVVMTTILIATPITMSYPPTPGQIAWVITGVIVLSLISWRIIKHGLSPLIRVAQDVEATTNLDAGRRIETAPGLPELDGIVLAHNALVERLRAQRRATVSALIEGQELERARLSRELHDDVGQTLTYALLLLQSAQDDPHSQQKIAMAQDAVRTSLQTVRQLAAHLRPSVLADIGLVSALTSLATAHAEATGMAVRREINPVPDLGWAAQLVVYRVAQEALTNCAKHSGASVVTLSLTHRENLVQLVVTDNGKGLGEAIPGTGMAGMRDRARSINANLNVADNPDGGTRIELRINLDTLPKE</sequence>
<evidence type="ECO:0000256" key="8">
    <source>
        <dbReference type="ARBA" id="ARBA00023012"/>
    </source>
</evidence>
<dbReference type="Pfam" id="PF02518">
    <property type="entry name" value="HATPase_c"/>
    <property type="match status" value="1"/>
</dbReference>
<accession>A0A0B7NZR4</accession>
<keyword evidence="9" id="KW-0812">Transmembrane</keyword>
<keyword evidence="9" id="KW-0472">Membrane</keyword>
<dbReference type="Gene3D" id="3.30.565.10">
    <property type="entry name" value="Histidine kinase-like ATPase, C-terminal domain"/>
    <property type="match status" value="1"/>
</dbReference>
<organism evidence="11">
    <name type="scientific">Propionibacterium freudenreichii subsp. freudenreichii</name>
    <dbReference type="NCBI Taxonomy" id="66712"/>
    <lineage>
        <taxon>Bacteria</taxon>
        <taxon>Bacillati</taxon>
        <taxon>Actinomycetota</taxon>
        <taxon>Actinomycetes</taxon>
        <taxon>Propionibacteriales</taxon>
        <taxon>Propionibacteriaceae</taxon>
        <taxon>Propionibacterium</taxon>
    </lineage>
</organism>
<keyword evidence="3" id="KW-0597">Phosphoprotein</keyword>
<name>A0A0B7NZR4_PROFF</name>
<dbReference type="CDD" id="cd16917">
    <property type="entry name" value="HATPase_UhpB-NarQ-NarX-like"/>
    <property type="match status" value="1"/>
</dbReference>
<dbReference type="PATRIC" id="fig|66712.6.peg.1731"/>
<proteinExistence type="predicted"/>
<keyword evidence="5" id="KW-0547">Nucleotide-binding</keyword>
<dbReference type="InterPro" id="IPR036890">
    <property type="entry name" value="HATPase_C_sf"/>
</dbReference>
<keyword evidence="9" id="KW-1133">Transmembrane helix</keyword>
<dbReference type="InterPro" id="IPR003594">
    <property type="entry name" value="HATPase_dom"/>
</dbReference>
<feature type="domain" description="Histidine kinase/HSP90-like ATPase" evidence="10">
    <location>
        <begin position="222"/>
        <end position="312"/>
    </location>
</feature>
<dbReference type="PANTHER" id="PTHR24421:SF10">
    <property type="entry name" value="NITRATE_NITRITE SENSOR PROTEIN NARQ"/>
    <property type="match status" value="1"/>
</dbReference>
<feature type="transmembrane region" description="Helical" evidence="9">
    <location>
        <begin position="37"/>
        <end position="56"/>
    </location>
</feature>
<dbReference type="InterPro" id="IPR050482">
    <property type="entry name" value="Sensor_HK_TwoCompSys"/>
</dbReference>
<dbReference type="GO" id="GO:0046983">
    <property type="term" value="F:protein dimerization activity"/>
    <property type="evidence" value="ECO:0007669"/>
    <property type="project" value="InterPro"/>
</dbReference>
<dbReference type="GO" id="GO:0016020">
    <property type="term" value="C:membrane"/>
    <property type="evidence" value="ECO:0007669"/>
    <property type="project" value="InterPro"/>
</dbReference>
<dbReference type="PANTHER" id="PTHR24421">
    <property type="entry name" value="NITRATE/NITRITE SENSOR PROTEIN NARX-RELATED"/>
    <property type="match status" value="1"/>
</dbReference>
<dbReference type="GO" id="GO:0000155">
    <property type="term" value="F:phosphorelay sensor kinase activity"/>
    <property type="evidence" value="ECO:0007669"/>
    <property type="project" value="InterPro"/>
</dbReference>
<evidence type="ECO:0000259" key="10">
    <source>
        <dbReference type="SMART" id="SM00387"/>
    </source>
</evidence>
<protein>
    <recommendedName>
        <fullName evidence="2">histidine kinase</fullName>
        <ecNumber evidence="2">2.7.13.3</ecNumber>
    </recommendedName>
</protein>
<dbReference type="EC" id="2.7.13.3" evidence="2"/>
<dbReference type="GO" id="GO:0005524">
    <property type="term" value="F:ATP binding"/>
    <property type="evidence" value="ECO:0007669"/>
    <property type="project" value="UniProtKB-KW"/>
</dbReference>
<evidence type="ECO:0000256" key="5">
    <source>
        <dbReference type="ARBA" id="ARBA00022741"/>
    </source>
</evidence>
<feature type="transmembrane region" description="Helical" evidence="9">
    <location>
        <begin position="7"/>
        <end position="31"/>
    </location>
</feature>
<keyword evidence="6 11" id="KW-0418">Kinase</keyword>
<comment type="catalytic activity">
    <reaction evidence="1">
        <text>ATP + protein L-histidine = ADP + protein N-phospho-L-histidine.</text>
        <dbReference type="EC" id="2.7.13.3"/>
    </reaction>
</comment>
<dbReference type="Gene3D" id="1.20.5.1930">
    <property type="match status" value="1"/>
</dbReference>
<evidence type="ECO:0000256" key="3">
    <source>
        <dbReference type="ARBA" id="ARBA00022553"/>
    </source>
</evidence>
<evidence type="ECO:0000256" key="9">
    <source>
        <dbReference type="SAM" id="Phobius"/>
    </source>
</evidence>
<dbReference type="InterPro" id="IPR011712">
    <property type="entry name" value="Sig_transdc_His_kin_sub3_dim/P"/>
</dbReference>